<keyword evidence="2" id="KW-1185">Reference proteome</keyword>
<organism evidence="1 2">
    <name type="scientific">Xanthomonas theicola</name>
    <dbReference type="NCBI Taxonomy" id="56464"/>
    <lineage>
        <taxon>Bacteria</taxon>
        <taxon>Pseudomonadati</taxon>
        <taxon>Pseudomonadota</taxon>
        <taxon>Gammaproteobacteria</taxon>
        <taxon>Lysobacterales</taxon>
        <taxon>Lysobacteraceae</taxon>
        <taxon>Xanthomonas</taxon>
    </lineage>
</organism>
<name>A0A2S6ZLH2_9XANT</name>
<dbReference type="Proteomes" id="UP000239898">
    <property type="component" value="Unassembled WGS sequence"/>
</dbReference>
<accession>A0A2S6ZLH2</accession>
<protein>
    <submittedName>
        <fullName evidence="1">Uncharacterized protein</fullName>
    </submittedName>
</protein>
<gene>
    <name evidence="1" type="ORF">XthCFBP4691_01890</name>
</gene>
<evidence type="ECO:0000313" key="1">
    <source>
        <dbReference type="EMBL" id="PPT92960.1"/>
    </source>
</evidence>
<comment type="caution">
    <text evidence="1">The sequence shown here is derived from an EMBL/GenBank/DDBJ whole genome shotgun (WGS) entry which is preliminary data.</text>
</comment>
<reference evidence="1 2" key="1">
    <citation type="submission" date="2016-08" db="EMBL/GenBank/DDBJ databases">
        <title>Evolution of the type three secretion system and type three effector repertoires in Xanthomonas.</title>
        <authorList>
            <person name="Merda D."/>
            <person name="Briand M."/>
            <person name="Bosis E."/>
            <person name="Rousseau C."/>
            <person name="Portier P."/>
            <person name="Jacques M.-A."/>
            <person name="Fischer-Le Saux M."/>
        </authorList>
    </citation>
    <scope>NUCLEOTIDE SEQUENCE [LARGE SCALE GENOMIC DNA]</scope>
    <source>
        <strain evidence="1 2">CFBP 4691</strain>
    </source>
</reference>
<evidence type="ECO:0000313" key="2">
    <source>
        <dbReference type="Proteomes" id="UP000239898"/>
    </source>
</evidence>
<dbReference type="EMBL" id="MIGX01000004">
    <property type="protein sequence ID" value="PPT92960.1"/>
    <property type="molecule type" value="Genomic_DNA"/>
</dbReference>
<proteinExistence type="predicted"/>
<sequence length="72" mass="7740">MQINDATGDVRTAIGWIDGTRWVMPIGSDADRTTILPAGSRADGTTVYNGDGITVLLQTLPQGRTWLVVPKQ</sequence>
<dbReference type="AlphaFoldDB" id="A0A2S6ZLH2"/>